<evidence type="ECO:0000256" key="3">
    <source>
        <dbReference type="ARBA" id="ARBA00022679"/>
    </source>
</evidence>
<evidence type="ECO:0000313" key="11">
    <source>
        <dbReference type="Proteomes" id="UP001596052"/>
    </source>
</evidence>
<keyword evidence="8" id="KW-0472">Membrane</keyword>
<dbReference type="InterPro" id="IPR036890">
    <property type="entry name" value="HATPase_C_sf"/>
</dbReference>
<dbReference type="RefSeq" id="WP_377169353.1">
    <property type="nucleotide sequence ID" value="NZ_JBHSMQ010000007.1"/>
</dbReference>
<dbReference type="SUPFAM" id="SSF55874">
    <property type="entry name" value="ATPase domain of HSP90 chaperone/DNA topoisomerase II/histidine kinase"/>
    <property type="match status" value="1"/>
</dbReference>
<dbReference type="EC" id="2.7.13.3" evidence="2"/>
<dbReference type="Pfam" id="PF02518">
    <property type="entry name" value="HATPase_c"/>
    <property type="match status" value="1"/>
</dbReference>
<keyword evidence="8" id="KW-0812">Transmembrane</keyword>
<feature type="transmembrane region" description="Helical" evidence="8">
    <location>
        <begin position="71"/>
        <end position="92"/>
    </location>
</feature>
<keyword evidence="6" id="KW-0067">ATP-binding</keyword>
<dbReference type="Gene3D" id="3.30.565.10">
    <property type="entry name" value="Histidine kinase-like ATPase, C-terminal domain"/>
    <property type="match status" value="1"/>
</dbReference>
<comment type="catalytic activity">
    <reaction evidence="1">
        <text>ATP + protein L-histidine = ADP + protein N-phospho-L-histidine.</text>
        <dbReference type="EC" id="2.7.13.3"/>
    </reaction>
</comment>
<organism evidence="10 11">
    <name type="scientific">Prosthecobacter fluviatilis</name>
    <dbReference type="NCBI Taxonomy" id="445931"/>
    <lineage>
        <taxon>Bacteria</taxon>
        <taxon>Pseudomonadati</taxon>
        <taxon>Verrucomicrobiota</taxon>
        <taxon>Verrucomicrobiia</taxon>
        <taxon>Verrucomicrobiales</taxon>
        <taxon>Verrucomicrobiaceae</taxon>
        <taxon>Prosthecobacter</taxon>
    </lineage>
</organism>
<accession>A0ABW0KTQ8</accession>
<keyword evidence="4" id="KW-0547">Nucleotide-binding</keyword>
<dbReference type="PRINTS" id="PR00344">
    <property type="entry name" value="BCTRLSENSOR"/>
</dbReference>
<dbReference type="EMBL" id="JBHSMQ010000007">
    <property type="protein sequence ID" value="MFC5456769.1"/>
    <property type="molecule type" value="Genomic_DNA"/>
</dbReference>
<dbReference type="PROSITE" id="PS50109">
    <property type="entry name" value="HIS_KIN"/>
    <property type="match status" value="1"/>
</dbReference>
<evidence type="ECO:0000256" key="6">
    <source>
        <dbReference type="ARBA" id="ARBA00022840"/>
    </source>
</evidence>
<keyword evidence="7" id="KW-0902">Two-component regulatory system</keyword>
<protein>
    <recommendedName>
        <fullName evidence="2">histidine kinase</fullName>
        <ecNumber evidence="2">2.7.13.3</ecNumber>
    </recommendedName>
</protein>
<keyword evidence="8" id="KW-1133">Transmembrane helix</keyword>
<evidence type="ECO:0000256" key="2">
    <source>
        <dbReference type="ARBA" id="ARBA00012438"/>
    </source>
</evidence>
<name>A0ABW0KTQ8_9BACT</name>
<feature type="transmembrane region" description="Helical" evidence="8">
    <location>
        <begin position="38"/>
        <end position="59"/>
    </location>
</feature>
<keyword evidence="11" id="KW-1185">Reference proteome</keyword>
<reference evidence="11" key="1">
    <citation type="journal article" date="2019" name="Int. J. Syst. Evol. Microbiol.">
        <title>The Global Catalogue of Microorganisms (GCM) 10K type strain sequencing project: providing services to taxonomists for standard genome sequencing and annotation.</title>
        <authorList>
            <consortium name="The Broad Institute Genomics Platform"/>
            <consortium name="The Broad Institute Genome Sequencing Center for Infectious Disease"/>
            <person name="Wu L."/>
            <person name="Ma J."/>
        </authorList>
    </citation>
    <scope>NUCLEOTIDE SEQUENCE [LARGE SCALE GENOMIC DNA]</scope>
    <source>
        <strain evidence="11">CGMCC 4.1469</strain>
    </source>
</reference>
<keyword evidence="3" id="KW-0808">Transferase</keyword>
<dbReference type="Proteomes" id="UP001596052">
    <property type="component" value="Unassembled WGS sequence"/>
</dbReference>
<dbReference type="SMART" id="SM00387">
    <property type="entry name" value="HATPase_c"/>
    <property type="match status" value="1"/>
</dbReference>
<keyword evidence="5 10" id="KW-0418">Kinase</keyword>
<dbReference type="InterPro" id="IPR003594">
    <property type="entry name" value="HATPase_dom"/>
</dbReference>
<evidence type="ECO:0000256" key="8">
    <source>
        <dbReference type="SAM" id="Phobius"/>
    </source>
</evidence>
<sequence>MYSVAGKKSAEMAAVEEERTARLYRLSQRRNHILTDRLFAKLMVMQWLGGIVIAVWISPKAWNGSSILPLWHVWAAICLGAAISAPPVLLAWRRPGRVVTRHVIAVSQVLTSALLIHLTGGRFETHFHIFGSLTFLAFYRDWRVLVTATLVVTADHLVRGVLWPQSIFGVTEVSQWRWLEHVGWVLIEDVFLMISIQQNLTETLEVAKRRSRLESINAQIEHQVIERTAELTEAHKQLVLTSRQAGMAEVATNVLHNVGNVLNSVNVSAETVAGKIRHFRISSLKNVAQLLREHEQDLPDFLTKDPRGKELPGYLVKLAENLAEPQKSILDEVKLLQNNIEHIKQIVSMQQSHARVAGVHETLDVVEIIEDAINICGISLTRHGVSLVREFQEVPPVVLDRHKVMPILVNLLSNATQALAQAGDLKLLKVRVLQGEGDSVLIKVIDNGAGIAPENLTRVFQHGFTTKKDGHGFGLHSGALAAREMGGKLTADSNGLGCGAVFTLELPLSNPPPSSDEKHDR</sequence>
<proteinExistence type="predicted"/>
<dbReference type="PANTHER" id="PTHR43065:SF46">
    <property type="entry name" value="C4-DICARBOXYLATE TRANSPORT SENSOR PROTEIN DCTB"/>
    <property type="match status" value="1"/>
</dbReference>
<feature type="domain" description="Histidine kinase" evidence="9">
    <location>
        <begin position="317"/>
        <end position="510"/>
    </location>
</feature>
<dbReference type="InterPro" id="IPR004358">
    <property type="entry name" value="Sig_transdc_His_kin-like_C"/>
</dbReference>
<evidence type="ECO:0000256" key="1">
    <source>
        <dbReference type="ARBA" id="ARBA00000085"/>
    </source>
</evidence>
<comment type="caution">
    <text evidence="10">The sequence shown here is derived from an EMBL/GenBank/DDBJ whole genome shotgun (WGS) entry which is preliminary data.</text>
</comment>
<evidence type="ECO:0000259" key="9">
    <source>
        <dbReference type="PROSITE" id="PS50109"/>
    </source>
</evidence>
<dbReference type="PANTHER" id="PTHR43065">
    <property type="entry name" value="SENSOR HISTIDINE KINASE"/>
    <property type="match status" value="1"/>
</dbReference>
<gene>
    <name evidence="10" type="ORF">ACFQDI_18020</name>
</gene>
<evidence type="ECO:0000313" key="10">
    <source>
        <dbReference type="EMBL" id="MFC5456769.1"/>
    </source>
</evidence>
<evidence type="ECO:0000256" key="4">
    <source>
        <dbReference type="ARBA" id="ARBA00022741"/>
    </source>
</evidence>
<dbReference type="GO" id="GO:0016301">
    <property type="term" value="F:kinase activity"/>
    <property type="evidence" value="ECO:0007669"/>
    <property type="project" value="UniProtKB-KW"/>
</dbReference>
<evidence type="ECO:0000256" key="7">
    <source>
        <dbReference type="ARBA" id="ARBA00023012"/>
    </source>
</evidence>
<dbReference type="InterPro" id="IPR005467">
    <property type="entry name" value="His_kinase_dom"/>
</dbReference>
<evidence type="ECO:0000256" key="5">
    <source>
        <dbReference type="ARBA" id="ARBA00022777"/>
    </source>
</evidence>